<evidence type="ECO:0000256" key="1">
    <source>
        <dbReference type="ARBA" id="ARBA00004123"/>
    </source>
</evidence>
<dbReference type="InterPro" id="IPR001356">
    <property type="entry name" value="HD"/>
</dbReference>
<proteinExistence type="predicted"/>
<dbReference type="GO" id="GO:0000981">
    <property type="term" value="F:DNA-binding transcription factor activity, RNA polymerase II-specific"/>
    <property type="evidence" value="ECO:0007669"/>
    <property type="project" value="InterPro"/>
</dbReference>
<dbReference type="Ensembl" id="ENSEBUT00000004461.1">
    <property type="protein sequence ID" value="ENSEBUP00000004048.1"/>
    <property type="gene ID" value="ENSEBUG00000002875.1"/>
</dbReference>
<evidence type="ECO:0000256" key="6">
    <source>
        <dbReference type="ARBA" id="ARBA00023155"/>
    </source>
</evidence>
<dbReference type="GeneTree" id="ENSGT00940000154361"/>
<evidence type="ECO:0000256" key="7">
    <source>
        <dbReference type="ARBA" id="ARBA00023163"/>
    </source>
</evidence>
<keyword evidence="6 9" id="KW-0371">Homeobox</keyword>
<dbReference type="GO" id="GO:0014028">
    <property type="term" value="P:notochord formation"/>
    <property type="evidence" value="ECO:0007669"/>
    <property type="project" value="UniProtKB-ARBA"/>
</dbReference>
<evidence type="ECO:0000256" key="2">
    <source>
        <dbReference type="ARBA" id="ARBA00022473"/>
    </source>
</evidence>
<dbReference type="Gene3D" id="1.10.10.60">
    <property type="entry name" value="Homeodomain-like"/>
    <property type="match status" value="1"/>
</dbReference>
<dbReference type="CDD" id="cd00086">
    <property type="entry name" value="homeodomain"/>
    <property type="match status" value="1"/>
</dbReference>
<evidence type="ECO:0000313" key="13">
    <source>
        <dbReference type="Ensembl" id="ENSEBUP00000004048.1"/>
    </source>
</evidence>
<dbReference type="PANTHER" id="PTHR24339">
    <property type="entry name" value="HOMEOBOX PROTEIN EMX-RELATED"/>
    <property type="match status" value="1"/>
</dbReference>
<dbReference type="Proteomes" id="UP000694388">
    <property type="component" value="Unplaced"/>
</dbReference>
<evidence type="ECO:0000313" key="14">
    <source>
        <dbReference type="Proteomes" id="UP000694388"/>
    </source>
</evidence>
<dbReference type="PANTHER" id="PTHR24339:SF67">
    <property type="entry name" value="GNOT1 HOMEODOMAIN PROTEIN-RELATED"/>
    <property type="match status" value="1"/>
</dbReference>
<dbReference type="GO" id="GO:0007417">
    <property type="term" value="P:central nervous system development"/>
    <property type="evidence" value="ECO:0007669"/>
    <property type="project" value="TreeGrafter"/>
</dbReference>
<dbReference type="InterPro" id="IPR009057">
    <property type="entry name" value="Homeodomain-like_sf"/>
</dbReference>
<keyword evidence="5 9" id="KW-0238">DNA-binding</keyword>
<feature type="domain" description="Homeobox" evidence="12">
    <location>
        <begin position="102"/>
        <end position="162"/>
    </location>
</feature>
<evidence type="ECO:0000256" key="9">
    <source>
        <dbReference type="PROSITE-ProRule" id="PRU00108"/>
    </source>
</evidence>
<evidence type="ECO:0000256" key="5">
    <source>
        <dbReference type="ARBA" id="ARBA00023125"/>
    </source>
</evidence>
<dbReference type="AlphaFoldDB" id="A0A8C4N8K8"/>
<dbReference type="SMART" id="SM00389">
    <property type="entry name" value="HOX"/>
    <property type="match status" value="1"/>
</dbReference>
<feature type="compositionally biased region" description="Basic and acidic residues" evidence="11">
    <location>
        <begin position="182"/>
        <end position="192"/>
    </location>
</feature>
<keyword evidence="8 9" id="KW-0539">Nucleus</keyword>
<dbReference type="InterPro" id="IPR050877">
    <property type="entry name" value="EMX-VAX-Noto_Homeobox_TFs"/>
</dbReference>
<evidence type="ECO:0000256" key="3">
    <source>
        <dbReference type="ARBA" id="ARBA00022491"/>
    </source>
</evidence>
<reference evidence="13" key="1">
    <citation type="submission" date="2025-08" db="UniProtKB">
        <authorList>
            <consortium name="Ensembl"/>
        </authorList>
    </citation>
    <scope>IDENTIFICATION</scope>
</reference>
<keyword evidence="3" id="KW-0678">Repressor</keyword>
<sequence length="270" mass="29903">MDSPSVRTPLLGACYYPALLAFPAPPPQQTPLPFGATAAIKKPSFTIDSILSSSATRPWAVAPCCPCTPVSALGGATRMRCLAGTTRRSGQIHGASSSGRTGKVKRLRTIFTTSQLERLEREFARQQYMVGNERYFLASSLRLTEAQVKVWFQNRRIKWRKQSFEQQQARLVRLGLAPQQMEKGHPGGKEGVGKCSTHLSKPTRPSLTSIPVERVLRRKKLNGEESMCLTGSARCRYWEVPEGHCGECHKSGTPNNGGEVGVRRMELWFT</sequence>
<dbReference type="GO" id="GO:0000978">
    <property type="term" value="F:RNA polymerase II cis-regulatory region sequence-specific DNA binding"/>
    <property type="evidence" value="ECO:0007669"/>
    <property type="project" value="TreeGrafter"/>
</dbReference>
<dbReference type="PROSITE" id="PS50071">
    <property type="entry name" value="HOMEOBOX_2"/>
    <property type="match status" value="1"/>
</dbReference>
<feature type="DNA-binding region" description="Homeobox" evidence="9">
    <location>
        <begin position="104"/>
        <end position="163"/>
    </location>
</feature>
<keyword evidence="2" id="KW-0217">Developmental protein</keyword>
<evidence type="ECO:0000259" key="12">
    <source>
        <dbReference type="PROSITE" id="PS50071"/>
    </source>
</evidence>
<reference evidence="13" key="2">
    <citation type="submission" date="2025-09" db="UniProtKB">
        <authorList>
            <consortium name="Ensembl"/>
        </authorList>
    </citation>
    <scope>IDENTIFICATION</scope>
</reference>
<keyword evidence="4" id="KW-0805">Transcription regulation</keyword>
<evidence type="ECO:0000256" key="8">
    <source>
        <dbReference type="ARBA" id="ARBA00023242"/>
    </source>
</evidence>
<keyword evidence="7" id="KW-0804">Transcription</keyword>
<evidence type="ECO:0000256" key="4">
    <source>
        <dbReference type="ARBA" id="ARBA00023015"/>
    </source>
</evidence>
<keyword evidence="14" id="KW-1185">Reference proteome</keyword>
<comment type="subcellular location">
    <subcellularLocation>
        <location evidence="1 9 10">Nucleus</location>
    </subcellularLocation>
</comment>
<dbReference type="PROSITE" id="PS00027">
    <property type="entry name" value="HOMEOBOX_1"/>
    <property type="match status" value="1"/>
</dbReference>
<name>A0A8C4N8K8_EPTBU</name>
<organism evidence="13 14">
    <name type="scientific">Eptatretus burgeri</name>
    <name type="common">Inshore hagfish</name>
    <dbReference type="NCBI Taxonomy" id="7764"/>
    <lineage>
        <taxon>Eukaryota</taxon>
        <taxon>Metazoa</taxon>
        <taxon>Chordata</taxon>
        <taxon>Craniata</taxon>
        <taxon>Vertebrata</taxon>
        <taxon>Cyclostomata</taxon>
        <taxon>Myxini</taxon>
        <taxon>Myxiniformes</taxon>
        <taxon>Myxinidae</taxon>
        <taxon>Eptatretinae</taxon>
        <taxon>Eptatretus</taxon>
    </lineage>
</organism>
<evidence type="ECO:0000256" key="11">
    <source>
        <dbReference type="SAM" id="MobiDB-lite"/>
    </source>
</evidence>
<dbReference type="GO" id="GO:0030182">
    <property type="term" value="P:neuron differentiation"/>
    <property type="evidence" value="ECO:0007669"/>
    <property type="project" value="TreeGrafter"/>
</dbReference>
<dbReference type="SUPFAM" id="SSF46689">
    <property type="entry name" value="Homeodomain-like"/>
    <property type="match status" value="1"/>
</dbReference>
<dbReference type="GO" id="GO:0005634">
    <property type="term" value="C:nucleus"/>
    <property type="evidence" value="ECO:0007669"/>
    <property type="project" value="UniProtKB-SubCell"/>
</dbReference>
<feature type="region of interest" description="Disordered" evidence="11">
    <location>
        <begin position="180"/>
        <end position="203"/>
    </location>
</feature>
<dbReference type="InterPro" id="IPR017970">
    <property type="entry name" value="Homeobox_CS"/>
</dbReference>
<dbReference type="Pfam" id="PF00046">
    <property type="entry name" value="Homeodomain"/>
    <property type="match status" value="1"/>
</dbReference>
<evidence type="ECO:0000256" key="10">
    <source>
        <dbReference type="RuleBase" id="RU000682"/>
    </source>
</evidence>
<accession>A0A8C4N8K8</accession>
<protein>
    <submittedName>
        <fullName evidence="13">Notochord homeobox</fullName>
    </submittedName>
</protein>
<dbReference type="FunFam" id="1.10.10.60:FF:000450">
    <property type="entry name" value="Homeobox protein notochord"/>
    <property type="match status" value="1"/>
</dbReference>